<dbReference type="Gene3D" id="3.30.70.100">
    <property type="match status" value="1"/>
</dbReference>
<comment type="caution">
    <text evidence="1">The sequence shown here is derived from an EMBL/GenBank/DDBJ whole genome shotgun (WGS) entry which is preliminary data.</text>
</comment>
<evidence type="ECO:0000313" key="2">
    <source>
        <dbReference type="Proteomes" id="UP001262889"/>
    </source>
</evidence>
<evidence type="ECO:0000313" key="1">
    <source>
        <dbReference type="EMBL" id="MDT0644855.1"/>
    </source>
</evidence>
<proteinExistence type="predicted"/>
<sequence>MVKKGLIATIVARTGQADKVESFLTSAADLARKEEKTVDWFAFRIDEHTFGIFDTFSDEEGRDAHLNGEIAAKLMEFKDTLLSKEPNIQKIDILGARQQRMPEKPFM</sequence>
<dbReference type="InterPro" id="IPR011008">
    <property type="entry name" value="Dimeric_a/b-barrel"/>
</dbReference>
<dbReference type="EMBL" id="JAVRHQ010000038">
    <property type="protein sequence ID" value="MDT0644855.1"/>
    <property type="molecule type" value="Genomic_DNA"/>
</dbReference>
<gene>
    <name evidence="1" type="ORF">RM553_18605</name>
</gene>
<dbReference type="GO" id="GO:0004497">
    <property type="term" value="F:monooxygenase activity"/>
    <property type="evidence" value="ECO:0007669"/>
    <property type="project" value="UniProtKB-KW"/>
</dbReference>
<name>A0ABU3CES8_9FLAO</name>
<accession>A0ABU3CES8</accession>
<dbReference type="SUPFAM" id="SSF54909">
    <property type="entry name" value="Dimeric alpha+beta barrel"/>
    <property type="match status" value="1"/>
</dbReference>
<keyword evidence="2" id="KW-1185">Reference proteome</keyword>
<dbReference type="Proteomes" id="UP001262889">
    <property type="component" value="Unassembled WGS sequence"/>
</dbReference>
<reference evidence="1 2" key="1">
    <citation type="submission" date="2023-09" db="EMBL/GenBank/DDBJ databases">
        <authorList>
            <person name="Rey-Velasco X."/>
        </authorList>
    </citation>
    <scope>NUCLEOTIDE SEQUENCE [LARGE SCALE GENOMIC DNA]</scope>
    <source>
        <strain evidence="1 2">F363</strain>
    </source>
</reference>
<dbReference type="RefSeq" id="WP_311536470.1">
    <property type="nucleotide sequence ID" value="NZ_JAVRHQ010000038.1"/>
</dbReference>
<organism evidence="1 2">
    <name type="scientific">Autumnicola tepida</name>
    <dbReference type="NCBI Taxonomy" id="3075595"/>
    <lineage>
        <taxon>Bacteria</taxon>
        <taxon>Pseudomonadati</taxon>
        <taxon>Bacteroidota</taxon>
        <taxon>Flavobacteriia</taxon>
        <taxon>Flavobacteriales</taxon>
        <taxon>Flavobacteriaceae</taxon>
        <taxon>Autumnicola</taxon>
    </lineage>
</organism>
<keyword evidence="1" id="KW-0560">Oxidoreductase</keyword>
<protein>
    <submittedName>
        <fullName evidence="1">Antibiotic biosynthesis monooxygenase</fullName>
    </submittedName>
</protein>
<keyword evidence="1" id="KW-0503">Monooxygenase</keyword>